<dbReference type="InterPro" id="IPR011379">
    <property type="entry name" value="MazG-related_GP37"/>
</dbReference>
<protein>
    <recommendedName>
        <fullName evidence="2">NTP pyrophosphohydrolase MazG-like domain-containing protein</fullName>
    </recommendedName>
</protein>
<proteinExistence type="predicted"/>
<reference evidence="3 4" key="1">
    <citation type="journal article" date="2015" name="Nature">
        <title>rRNA introns, odd ribosomes, and small enigmatic genomes across a large radiation of phyla.</title>
        <authorList>
            <person name="Brown C.T."/>
            <person name="Hug L.A."/>
            <person name="Thomas B.C."/>
            <person name="Sharon I."/>
            <person name="Castelle C.J."/>
            <person name="Singh A."/>
            <person name="Wilkins M.J."/>
            <person name="Williams K.H."/>
            <person name="Banfield J.F."/>
        </authorList>
    </citation>
    <scope>NUCLEOTIDE SEQUENCE [LARGE SCALE GENOMIC DNA]</scope>
</reference>
<dbReference type="InterPro" id="IPR004518">
    <property type="entry name" value="MazG-like_dom"/>
</dbReference>
<sequence length="133" mass="15694">MRLRSTKNNKMRPSKYIQQAKRTETEKYRFKKTGNVTPRIEHAAMGIATESGELMDAIKKAKIYGRDLDKTNLIEELGDLMWYIAILTDDLGTSFEEVWDKNIKKLKARYPEKYTDEKAHNRNLPKERKELEK</sequence>
<dbReference type="Proteomes" id="UP000034690">
    <property type="component" value="Unassembled WGS sequence"/>
</dbReference>
<dbReference type="AlphaFoldDB" id="A0A0G0NCX2"/>
<organism evidence="3 4">
    <name type="scientific">Candidatus Woesebacteria bacterium GW2011_GWA1_39_21b</name>
    <dbReference type="NCBI Taxonomy" id="1618551"/>
    <lineage>
        <taxon>Bacteria</taxon>
        <taxon>Candidatus Woeseibacteriota</taxon>
    </lineage>
</organism>
<evidence type="ECO:0000313" key="4">
    <source>
        <dbReference type="Proteomes" id="UP000034690"/>
    </source>
</evidence>
<dbReference type="PIRSF" id="PIRSF006639">
    <property type="entry name" value="UCP006639_pph"/>
    <property type="match status" value="1"/>
</dbReference>
<dbReference type="SUPFAM" id="SSF101386">
    <property type="entry name" value="all-alpha NTP pyrophosphatases"/>
    <property type="match status" value="1"/>
</dbReference>
<name>A0A0G0NCX2_9BACT</name>
<gene>
    <name evidence="3" type="ORF">UT40_C0047G0004</name>
</gene>
<feature type="region of interest" description="Disordered" evidence="1">
    <location>
        <begin position="110"/>
        <end position="133"/>
    </location>
</feature>
<dbReference type="CDD" id="cd11541">
    <property type="entry name" value="NTP-PPase_u4"/>
    <property type="match status" value="1"/>
</dbReference>
<comment type="caution">
    <text evidence="3">The sequence shown here is derived from an EMBL/GenBank/DDBJ whole genome shotgun (WGS) entry which is preliminary data.</text>
</comment>
<dbReference type="EMBL" id="LBWQ01000047">
    <property type="protein sequence ID" value="KKR10631.1"/>
    <property type="molecule type" value="Genomic_DNA"/>
</dbReference>
<evidence type="ECO:0000259" key="2">
    <source>
        <dbReference type="Pfam" id="PF03819"/>
    </source>
</evidence>
<feature type="domain" description="NTP pyrophosphohydrolase MazG-like" evidence="2">
    <location>
        <begin position="46"/>
        <end position="112"/>
    </location>
</feature>
<evidence type="ECO:0000313" key="3">
    <source>
        <dbReference type="EMBL" id="KKR10631.1"/>
    </source>
</evidence>
<evidence type="ECO:0000256" key="1">
    <source>
        <dbReference type="SAM" id="MobiDB-lite"/>
    </source>
</evidence>
<dbReference type="Pfam" id="PF03819">
    <property type="entry name" value="MazG"/>
    <property type="match status" value="1"/>
</dbReference>
<dbReference type="Gene3D" id="1.10.287.1080">
    <property type="entry name" value="MazG-like"/>
    <property type="match status" value="1"/>
</dbReference>
<accession>A0A0G0NCX2</accession>